<keyword evidence="3" id="KW-1185">Reference proteome</keyword>
<dbReference type="GeneID" id="28985501"/>
<dbReference type="GO" id="GO:0030144">
    <property type="term" value="F:alpha-1,6-mannosylglycoprotein 6-beta-N-acetylglucosaminyltransferase activity"/>
    <property type="evidence" value="ECO:0007669"/>
    <property type="project" value="InterPro"/>
</dbReference>
<feature type="domain" description="Glycosyltransferase family 18 catalytic" evidence="1">
    <location>
        <begin position="329"/>
        <end position="470"/>
    </location>
</feature>
<evidence type="ECO:0000313" key="3">
    <source>
        <dbReference type="Proteomes" id="UP000053611"/>
    </source>
</evidence>
<dbReference type="Pfam" id="PF15024">
    <property type="entry name" value="Glyco_transf_18"/>
    <property type="match status" value="1"/>
</dbReference>
<accession>A0A0J1ATC5</accession>
<dbReference type="Proteomes" id="UP000053611">
    <property type="component" value="Unassembled WGS sequence"/>
</dbReference>
<dbReference type="EMBL" id="KQ087296">
    <property type="protein sequence ID" value="KLT38569.1"/>
    <property type="molecule type" value="Genomic_DNA"/>
</dbReference>
<evidence type="ECO:0000259" key="1">
    <source>
        <dbReference type="Pfam" id="PF15024"/>
    </source>
</evidence>
<dbReference type="SUPFAM" id="SSF53756">
    <property type="entry name" value="UDP-Glycosyltransferase/glycogen phosphorylase"/>
    <property type="match status" value="1"/>
</dbReference>
<proteinExistence type="predicted"/>
<protein>
    <recommendedName>
        <fullName evidence="1">Glycosyltransferase family 18 catalytic domain-containing protein</fullName>
    </recommendedName>
</protein>
<dbReference type="UniPathway" id="UPA00378"/>
<dbReference type="InterPro" id="IPR026116">
    <property type="entry name" value="GT18_cat"/>
</dbReference>
<name>A0A0J1ATC5_9TREE</name>
<organism evidence="2 3">
    <name type="scientific">Cutaneotrichosporon oleaginosum</name>
    <dbReference type="NCBI Taxonomy" id="879819"/>
    <lineage>
        <taxon>Eukaryota</taxon>
        <taxon>Fungi</taxon>
        <taxon>Dikarya</taxon>
        <taxon>Basidiomycota</taxon>
        <taxon>Agaricomycotina</taxon>
        <taxon>Tremellomycetes</taxon>
        <taxon>Trichosporonales</taxon>
        <taxon>Trichosporonaceae</taxon>
        <taxon>Cutaneotrichosporon</taxon>
    </lineage>
</organism>
<reference evidence="2 3" key="1">
    <citation type="submission" date="2015-03" db="EMBL/GenBank/DDBJ databases">
        <title>Genomics and transcriptomics of the oil-accumulating basidiomycete yeast T. oleaginosus allow insights into substrate utilization and the diverse evolutionary trajectories of mating systems in fungi.</title>
        <authorList>
            <consortium name="DOE Joint Genome Institute"/>
            <person name="Kourist R."/>
            <person name="Kracht O."/>
            <person name="Bracharz F."/>
            <person name="Lipzen A."/>
            <person name="Nolan M."/>
            <person name="Ohm R."/>
            <person name="Grigoriev I."/>
            <person name="Sun S."/>
            <person name="Heitman J."/>
            <person name="Bruck T."/>
            <person name="Nowrousian M."/>
        </authorList>
    </citation>
    <scope>NUCLEOTIDE SEQUENCE [LARGE SCALE GENOMIC DNA]</scope>
    <source>
        <strain evidence="2 3">IBC0246</strain>
    </source>
</reference>
<gene>
    <name evidence="2" type="ORF">CC85DRAFT_294318</name>
</gene>
<dbReference type="STRING" id="879819.A0A0J1ATC5"/>
<dbReference type="AlphaFoldDB" id="A0A0J1ATC5"/>
<sequence>MLKRAAAYKAALALCAVYGLLYTISRSPSKTAHSVGLSDACAAWHPGAEDPPDCLRAKQFREFQEFHASGAGAQFETHNRRALLAAERCALGITTCPERPLILIDYHYWWRSNRDMWGPGETVWGWTAIDGMREAGFLPIFINGRDEKGFMQTWALARALPSSVHAYLTDANAAVRCLLDPRCVRPADYVPHKNASLRFPDAPDDDVGVLPAWRVFGVHFWGARPQTWQGTQHPCRDWGQCGDEEWAYHPLGNKWVLTPYAYPGHTQIAMSVEQACSALPPTPRSERAAADGVLILAKLPLYFHLGWFKETLHALGRVRDAIAPTKLWTTANSNDIDKFPLPDALTQLGKHDPEEYARLLARSKVLLGVGFPVISPTPYEALCRGVPVVLPYSHHEKPTPDGWNMYHGWSYQHGPVMALGEPYAYSYNVHDPDDLVDKLLRALRTPIEPFIPPEMTTAAVYARVREVLTHDWEGEYDRIVAGRGMPRYPDIMVDKCFNGEHVAPCSGKYPMP</sequence>
<dbReference type="RefSeq" id="XP_018275060.1">
    <property type="nucleotide sequence ID" value="XM_018424898.1"/>
</dbReference>
<dbReference type="OrthoDB" id="2113294at2759"/>
<evidence type="ECO:0000313" key="2">
    <source>
        <dbReference type="EMBL" id="KLT38569.1"/>
    </source>
</evidence>